<evidence type="ECO:0000259" key="3">
    <source>
        <dbReference type="SMART" id="SM01086"/>
    </source>
</evidence>
<dbReference type="GO" id="GO:0034605">
    <property type="term" value="P:cellular response to heat"/>
    <property type="evidence" value="ECO:0007669"/>
    <property type="project" value="TreeGrafter"/>
</dbReference>
<dbReference type="InterPro" id="IPR019489">
    <property type="entry name" value="Clp_ATPase_C"/>
</dbReference>
<gene>
    <name evidence="4" type="ORF">S06H3_52196</name>
</gene>
<dbReference type="GO" id="GO:0005524">
    <property type="term" value="F:ATP binding"/>
    <property type="evidence" value="ECO:0007669"/>
    <property type="project" value="UniProtKB-KW"/>
</dbReference>
<dbReference type="PANTHER" id="PTHR11638:SF18">
    <property type="entry name" value="HEAT SHOCK PROTEIN 104"/>
    <property type="match status" value="1"/>
</dbReference>
<proteinExistence type="predicted"/>
<accession>X1NED4</accession>
<dbReference type="AlphaFoldDB" id="X1NED4"/>
<dbReference type="Gene3D" id="1.10.8.60">
    <property type="match status" value="1"/>
</dbReference>
<dbReference type="PANTHER" id="PTHR11638">
    <property type="entry name" value="ATP-DEPENDENT CLP PROTEASE"/>
    <property type="match status" value="1"/>
</dbReference>
<dbReference type="GO" id="GO:0016887">
    <property type="term" value="F:ATP hydrolysis activity"/>
    <property type="evidence" value="ECO:0007669"/>
    <property type="project" value="TreeGrafter"/>
</dbReference>
<evidence type="ECO:0000256" key="1">
    <source>
        <dbReference type="ARBA" id="ARBA00022741"/>
    </source>
</evidence>
<name>X1NED4_9ZZZZ</name>
<comment type="caution">
    <text evidence="4">The sequence shown here is derived from an EMBL/GenBank/DDBJ whole genome shotgun (WGS) entry which is preliminary data.</text>
</comment>
<evidence type="ECO:0000256" key="2">
    <source>
        <dbReference type="ARBA" id="ARBA00022840"/>
    </source>
</evidence>
<reference evidence="4" key="1">
    <citation type="journal article" date="2014" name="Front. Microbiol.">
        <title>High frequency of phylogenetically diverse reductive dehalogenase-homologous genes in deep subseafloor sedimentary metagenomes.</title>
        <authorList>
            <person name="Kawai M."/>
            <person name="Futagami T."/>
            <person name="Toyoda A."/>
            <person name="Takaki Y."/>
            <person name="Nishi S."/>
            <person name="Hori S."/>
            <person name="Arai W."/>
            <person name="Tsubouchi T."/>
            <person name="Morono Y."/>
            <person name="Uchiyama I."/>
            <person name="Ito T."/>
            <person name="Fujiyama A."/>
            <person name="Inagaki F."/>
            <person name="Takami H."/>
        </authorList>
    </citation>
    <scope>NUCLEOTIDE SEQUENCE</scope>
    <source>
        <strain evidence="4">Expedition CK06-06</strain>
    </source>
</reference>
<feature type="non-terminal residue" evidence="4">
    <location>
        <position position="1"/>
    </location>
</feature>
<organism evidence="4">
    <name type="scientific">marine sediment metagenome</name>
    <dbReference type="NCBI Taxonomy" id="412755"/>
    <lineage>
        <taxon>unclassified sequences</taxon>
        <taxon>metagenomes</taxon>
        <taxon>ecological metagenomes</taxon>
    </lineage>
</organism>
<sequence length="75" mass="8217">GKKLSLNITGKAKKILAKEGFDPVYGARPLKRVIQNEVQNVLAMKLLNGEIKEGDKVTVDVAGPEGRLLDFKVKK</sequence>
<protein>
    <recommendedName>
        <fullName evidence="3">Clp ATPase C-terminal domain-containing protein</fullName>
    </recommendedName>
</protein>
<dbReference type="Pfam" id="PF10431">
    <property type="entry name" value="ClpB_D2-small"/>
    <property type="match status" value="1"/>
</dbReference>
<keyword evidence="1" id="KW-0547">Nucleotide-binding</keyword>
<dbReference type="GO" id="GO:0005737">
    <property type="term" value="C:cytoplasm"/>
    <property type="evidence" value="ECO:0007669"/>
    <property type="project" value="TreeGrafter"/>
</dbReference>
<feature type="domain" description="Clp ATPase C-terminal" evidence="3">
    <location>
        <begin position="2"/>
        <end position="68"/>
    </location>
</feature>
<dbReference type="EMBL" id="BARV01033179">
    <property type="protein sequence ID" value="GAI42407.1"/>
    <property type="molecule type" value="Genomic_DNA"/>
</dbReference>
<dbReference type="SMART" id="SM01086">
    <property type="entry name" value="ClpB_D2-small"/>
    <property type="match status" value="1"/>
</dbReference>
<evidence type="ECO:0000313" key="4">
    <source>
        <dbReference type="EMBL" id="GAI42407.1"/>
    </source>
</evidence>
<keyword evidence="2" id="KW-0067">ATP-binding</keyword>
<dbReference type="InterPro" id="IPR050130">
    <property type="entry name" value="ClpA_ClpB"/>
</dbReference>